<keyword evidence="5" id="KW-1185">Reference proteome</keyword>
<dbReference type="OrthoDB" id="9814200at2"/>
<protein>
    <submittedName>
        <fullName evidence="4">Transcriptional regulator, TetR family</fullName>
    </submittedName>
</protein>
<gene>
    <name evidence="4" type="ORF">ANASTE_00100</name>
</gene>
<dbReference type="EMBL" id="ABIL02000003">
    <property type="protein sequence ID" value="EDS73531.1"/>
    <property type="molecule type" value="Genomic_DNA"/>
</dbReference>
<feature type="domain" description="HTH tetR-type" evidence="3">
    <location>
        <begin position="8"/>
        <end position="69"/>
    </location>
</feature>
<dbReference type="Pfam" id="PF00440">
    <property type="entry name" value="TetR_N"/>
    <property type="match status" value="1"/>
</dbReference>
<dbReference type="AlphaFoldDB" id="B1C5W2"/>
<dbReference type="SUPFAM" id="SSF46689">
    <property type="entry name" value="Homeodomain-like"/>
    <property type="match status" value="1"/>
</dbReference>
<evidence type="ECO:0000313" key="4">
    <source>
        <dbReference type="EMBL" id="EDS73531.1"/>
    </source>
</evidence>
<feature type="DNA-binding region" description="H-T-H motif" evidence="2">
    <location>
        <begin position="32"/>
        <end position="51"/>
    </location>
</feature>
<dbReference type="HOGENOM" id="CLU_069356_29_1_9"/>
<dbReference type="Proteomes" id="UP000005178">
    <property type="component" value="Unassembled WGS sequence"/>
</dbReference>
<evidence type="ECO:0000256" key="2">
    <source>
        <dbReference type="PROSITE-ProRule" id="PRU00335"/>
    </source>
</evidence>
<organism evidence="4 5">
    <name type="scientific">Anaerofustis stercorihominis DSM 17244</name>
    <dbReference type="NCBI Taxonomy" id="445971"/>
    <lineage>
        <taxon>Bacteria</taxon>
        <taxon>Bacillati</taxon>
        <taxon>Bacillota</taxon>
        <taxon>Clostridia</taxon>
        <taxon>Eubacteriales</taxon>
        <taxon>Eubacteriaceae</taxon>
        <taxon>Anaerofustis</taxon>
    </lineage>
</organism>
<evidence type="ECO:0000313" key="5">
    <source>
        <dbReference type="Proteomes" id="UP000005178"/>
    </source>
</evidence>
<dbReference type="PROSITE" id="PS50977">
    <property type="entry name" value="HTH_TETR_2"/>
    <property type="match status" value="1"/>
</dbReference>
<dbReference type="InterPro" id="IPR009057">
    <property type="entry name" value="Homeodomain-like_sf"/>
</dbReference>
<evidence type="ECO:0000259" key="3">
    <source>
        <dbReference type="PROSITE" id="PS50977"/>
    </source>
</evidence>
<dbReference type="GeneID" id="97999949"/>
<dbReference type="STRING" id="445971.ANASTE_00100"/>
<proteinExistence type="predicted"/>
<dbReference type="PANTHER" id="PTHR43479:SF11">
    <property type="entry name" value="ACREF_ENVCD OPERON REPRESSOR-RELATED"/>
    <property type="match status" value="1"/>
</dbReference>
<accession>B1C5W2</accession>
<dbReference type="eggNOG" id="COG1309">
    <property type="taxonomic scope" value="Bacteria"/>
</dbReference>
<sequence>MSRNKHPEVTVNRIIDAAYKLFSTKGYEGTSIQDIIDELGDLSKGAIYHHFSSKEEIFEAVSDKVYKLSEKEAMEAIEDNSLSGLEKIRTLILVSITSSVHLPFIAASPDILQNPKFLVQHLYTSLNDVAPNILKPIIEEGIEDGSIKGENPKIMAEVLILLLNIWMDPAVIHYTKDEFTDRVLFLKDLLKSMGMDIVNEDMMNKLDVFRNILS</sequence>
<comment type="caution">
    <text evidence="4">The sequence shown here is derived from an EMBL/GenBank/DDBJ whole genome shotgun (WGS) entry which is preliminary data.</text>
</comment>
<reference evidence="4" key="1">
    <citation type="submission" date="2008-01" db="EMBL/GenBank/DDBJ databases">
        <authorList>
            <person name="Fulton L."/>
            <person name="Clifton S."/>
            <person name="Fulton B."/>
            <person name="Xu J."/>
            <person name="Minx P."/>
            <person name="Pepin K.H."/>
            <person name="Johnson M."/>
            <person name="Thiruvilangam P."/>
            <person name="Bhonagiri V."/>
            <person name="Nash W.E."/>
            <person name="Mardis E.R."/>
            <person name="Wilson R.K."/>
        </authorList>
    </citation>
    <scope>NUCLEOTIDE SEQUENCE [LARGE SCALE GENOMIC DNA]</scope>
    <source>
        <strain evidence="4">DSM 17244</strain>
    </source>
</reference>
<keyword evidence="1 2" id="KW-0238">DNA-binding</keyword>
<dbReference type="InterPro" id="IPR050624">
    <property type="entry name" value="HTH-type_Tx_Regulator"/>
</dbReference>
<evidence type="ECO:0000256" key="1">
    <source>
        <dbReference type="ARBA" id="ARBA00023125"/>
    </source>
</evidence>
<reference evidence="4" key="2">
    <citation type="submission" date="2013-08" db="EMBL/GenBank/DDBJ databases">
        <title>Draft genome sequence of Anaerofustis stercorihominis (DSM 17244).</title>
        <authorList>
            <person name="Sudarsanam P."/>
            <person name="Ley R."/>
            <person name="Guruge J."/>
            <person name="Turnbaugh P.J."/>
            <person name="Mahowald M."/>
            <person name="Liep D."/>
            <person name="Gordon J."/>
        </authorList>
    </citation>
    <scope>NUCLEOTIDE SEQUENCE</scope>
    <source>
        <strain evidence="4">DSM 17244</strain>
    </source>
</reference>
<name>B1C5W2_9FIRM</name>
<dbReference type="GO" id="GO:0003677">
    <property type="term" value="F:DNA binding"/>
    <property type="evidence" value="ECO:0007669"/>
    <property type="project" value="UniProtKB-UniRule"/>
</dbReference>
<dbReference type="PANTHER" id="PTHR43479">
    <property type="entry name" value="ACREF/ENVCD OPERON REPRESSOR-RELATED"/>
    <property type="match status" value="1"/>
</dbReference>
<dbReference type="RefSeq" id="WP_007049556.1">
    <property type="nucleotide sequence ID" value="NZ_DS560017.1"/>
</dbReference>
<dbReference type="Gene3D" id="1.10.357.10">
    <property type="entry name" value="Tetracycline Repressor, domain 2"/>
    <property type="match status" value="1"/>
</dbReference>
<dbReference type="InterPro" id="IPR001647">
    <property type="entry name" value="HTH_TetR"/>
</dbReference>